<evidence type="ECO:0000256" key="12">
    <source>
        <dbReference type="PIRNR" id="PIRNR003097"/>
    </source>
</evidence>
<dbReference type="InterPro" id="IPR047590">
    <property type="entry name" value="FtsX_proteobact-type"/>
</dbReference>
<keyword evidence="11 12" id="KW-0131">Cell cycle</keyword>
<proteinExistence type="inferred from homology"/>
<dbReference type="InterPro" id="IPR003838">
    <property type="entry name" value="ABC3_permease_C"/>
</dbReference>
<comment type="subunit">
    <text evidence="3">Forms a membrane-associated complex with FtsE.</text>
</comment>
<evidence type="ECO:0000256" key="13">
    <source>
        <dbReference type="SAM" id="Phobius"/>
    </source>
</evidence>
<comment type="caution">
    <text evidence="16">The sequence shown here is derived from an EMBL/GenBank/DDBJ whole genome shotgun (WGS) entry which is preliminary data.</text>
</comment>
<evidence type="ECO:0000256" key="7">
    <source>
        <dbReference type="ARBA" id="ARBA00022618"/>
    </source>
</evidence>
<keyword evidence="6 12" id="KW-0997">Cell inner membrane</keyword>
<dbReference type="PIRSF" id="PIRSF003097">
    <property type="entry name" value="FtsX"/>
    <property type="match status" value="1"/>
</dbReference>
<evidence type="ECO:0000256" key="2">
    <source>
        <dbReference type="ARBA" id="ARBA00007379"/>
    </source>
</evidence>
<evidence type="ECO:0000256" key="1">
    <source>
        <dbReference type="ARBA" id="ARBA00004429"/>
    </source>
</evidence>
<feature type="transmembrane region" description="Helical" evidence="13">
    <location>
        <begin position="281"/>
        <end position="302"/>
    </location>
</feature>
<evidence type="ECO:0000259" key="15">
    <source>
        <dbReference type="Pfam" id="PF18075"/>
    </source>
</evidence>
<evidence type="ECO:0000256" key="5">
    <source>
        <dbReference type="ARBA" id="ARBA00022475"/>
    </source>
</evidence>
<comment type="similarity">
    <text evidence="2 12">Belongs to the ABC-4 integral membrane protein family. FtsX subfamily.</text>
</comment>
<feature type="domain" description="FtsX extracellular" evidence="15">
    <location>
        <begin position="62"/>
        <end position="164"/>
    </location>
</feature>
<evidence type="ECO:0000313" key="17">
    <source>
        <dbReference type="Proteomes" id="UP000470302"/>
    </source>
</evidence>
<evidence type="ECO:0000256" key="9">
    <source>
        <dbReference type="ARBA" id="ARBA00022989"/>
    </source>
</evidence>
<evidence type="ECO:0000256" key="4">
    <source>
        <dbReference type="ARBA" id="ARBA00021907"/>
    </source>
</evidence>
<evidence type="ECO:0000256" key="6">
    <source>
        <dbReference type="ARBA" id="ARBA00022519"/>
    </source>
</evidence>
<comment type="subcellular location">
    <subcellularLocation>
        <location evidence="1">Cell inner membrane</location>
        <topology evidence="1">Multi-pass membrane protein</topology>
    </subcellularLocation>
</comment>
<keyword evidence="5 12" id="KW-1003">Cell membrane</keyword>
<dbReference type="Proteomes" id="UP000470302">
    <property type="component" value="Unassembled WGS sequence"/>
</dbReference>
<dbReference type="InterPro" id="IPR040690">
    <property type="entry name" value="FtsX_ECD"/>
</dbReference>
<keyword evidence="8 13" id="KW-0812">Transmembrane</keyword>
<feature type="domain" description="ABC3 transporter permease C-terminal" evidence="14">
    <location>
        <begin position="189"/>
        <end position="300"/>
    </location>
</feature>
<dbReference type="AlphaFoldDB" id="A0A845GDA8"/>
<dbReference type="GO" id="GO:0051301">
    <property type="term" value="P:cell division"/>
    <property type="evidence" value="ECO:0007669"/>
    <property type="project" value="UniProtKB-KW"/>
</dbReference>
<evidence type="ECO:0000313" key="16">
    <source>
        <dbReference type="EMBL" id="MYM91432.1"/>
    </source>
</evidence>
<keyword evidence="7 12" id="KW-0132">Cell division</keyword>
<feature type="transmembrane region" description="Helical" evidence="13">
    <location>
        <begin position="26"/>
        <end position="47"/>
    </location>
</feature>
<reference evidence="16 17" key="1">
    <citation type="submission" date="2020-01" db="EMBL/GenBank/DDBJ databases">
        <title>Novel species isolated from a subtropical stream in China.</title>
        <authorList>
            <person name="Lu H."/>
        </authorList>
    </citation>
    <scope>NUCLEOTIDE SEQUENCE [LARGE SCALE GENOMIC DNA]</scope>
    <source>
        <strain evidence="16 17">FT82W</strain>
    </source>
</reference>
<dbReference type="NCBIfam" id="TIGR00439">
    <property type="entry name" value="FtsX_Gneg"/>
    <property type="match status" value="1"/>
</dbReference>
<protein>
    <recommendedName>
        <fullName evidence="4 12">Cell division protein FtsX</fullName>
    </recommendedName>
</protein>
<dbReference type="RefSeq" id="WP_161100069.1">
    <property type="nucleotide sequence ID" value="NZ_WWCW01000203.1"/>
</dbReference>
<sequence length="310" mass="33427">MTLWFRQHRYALAAALVHLRRSPGGFLFNILVVAIALALPFTGVTLLDNVRPMSEQLSVDPEISVFLRQDTPREQAEALAVPLRQAVRQTAHDPQAKIVFTPREKALEQLKDKSGLADVLTTLGENPLPDSYVLKLDAFRNAQAGGDVDQLAAQIRALPGVDTVQVDSAWVKRLAALLNVLRLALLLLAATLGTVVVAVIFNTIRLQVMTQREEILVSKLIGATDSFIHRPFYYTGALLGLCAGGVALGAVSLALRPLNVAIAEFARLYASEFQLAPLPPLAMAGLLALSAGLGLIGALLSVQRHLSRLN</sequence>
<gene>
    <name evidence="16" type="ORF">GTP91_30180</name>
</gene>
<dbReference type="PANTHER" id="PTHR47755:SF1">
    <property type="entry name" value="CELL DIVISION PROTEIN FTSX"/>
    <property type="match status" value="1"/>
</dbReference>
<accession>A0A845GDA8</accession>
<evidence type="ECO:0000256" key="10">
    <source>
        <dbReference type="ARBA" id="ARBA00023136"/>
    </source>
</evidence>
<dbReference type="Pfam" id="PF18075">
    <property type="entry name" value="FtsX_ECD"/>
    <property type="match status" value="1"/>
</dbReference>
<evidence type="ECO:0000256" key="8">
    <source>
        <dbReference type="ARBA" id="ARBA00022692"/>
    </source>
</evidence>
<comment type="function">
    <text evidence="12">Part of the ABC transporter FtsEX involved in cellular division.</text>
</comment>
<evidence type="ECO:0000256" key="3">
    <source>
        <dbReference type="ARBA" id="ARBA00011160"/>
    </source>
</evidence>
<evidence type="ECO:0000256" key="11">
    <source>
        <dbReference type="ARBA" id="ARBA00023306"/>
    </source>
</evidence>
<dbReference type="PANTHER" id="PTHR47755">
    <property type="entry name" value="CELL DIVISION PROTEIN FTSX"/>
    <property type="match status" value="1"/>
</dbReference>
<dbReference type="Gene3D" id="3.30.70.3040">
    <property type="match status" value="1"/>
</dbReference>
<feature type="transmembrane region" description="Helical" evidence="13">
    <location>
        <begin position="232"/>
        <end position="255"/>
    </location>
</feature>
<dbReference type="EMBL" id="WWCW01000203">
    <property type="protein sequence ID" value="MYM91432.1"/>
    <property type="molecule type" value="Genomic_DNA"/>
</dbReference>
<dbReference type="InterPro" id="IPR004513">
    <property type="entry name" value="FtsX"/>
</dbReference>
<evidence type="ECO:0000259" key="14">
    <source>
        <dbReference type="Pfam" id="PF02687"/>
    </source>
</evidence>
<dbReference type="GO" id="GO:0005886">
    <property type="term" value="C:plasma membrane"/>
    <property type="evidence" value="ECO:0007669"/>
    <property type="project" value="UniProtKB-SubCell"/>
</dbReference>
<keyword evidence="10 12" id="KW-0472">Membrane</keyword>
<keyword evidence="9 13" id="KW-1133">Transmembrane helix</keyword>
<organism evidence="16 17">
    <name type="scientific">Duganella vulcania</name>
    <dbReference type="NCBI Taxonomy" id="2692166"/>
    <lineage>
        <taxon>Bacteria</taxon>
        <taxon>Pseudomonadati</taxon>
        <taxon>Pseudomonadota</taxon>
        <taxon>Betaproteobacteria</taxon>
        <taxon>Burkholderiales</taxon>
        <taxon>Oxalobacteraceae</taxon>
        <taxon>Telluria group</taxon>
        <taxon>Duganella</taxon>
    </lineage>
</organism>
<feature type="transmembrane region" description="Helical" evidence="13">
    <location>
        <begin position="180"/>
        <end position="204"/>
    </location>
</feature>
<dbReference type="Pfam" id="PF02687">
    <property type="entry name" value="FtsX"/>
    <property type="match status" value="1"/>
</dbReference>
<dbReference type="GO" id="GO:0032153">
    <property type="term" value="C:cell division site"/>
    <property type="evidence" value="ECO:0007669"/>
    <property type="project" value="TreeGrafter"/>
</dbReference>
<name>A0A845GDA8_9BURK</name>